<dbReference type="PANTHER" id="PTHR24305">
    <property type="entry name" value="CYTOCHROME P450"/>
    <property type="match status" value="1"/>
</dbReference>
<dbReference type="InterPro" id="IPR002401">
    <property type="entry name" value="Cyt_P450_E_grp-I"/>
</dbReference>
<protein>
    <submittedName>
        <fullName evidence="5">Putative cytochrome P450</fullName>
    </submittedName>
</protein>
<evidence type="ECO:0000313" key="6">
    <source>
        <dbReference type="Proteomes" id="UP000467249"/>
    </source>
</evidence>
<keyword evidence="3 4" id="KW-0479">Metal-binding</keyword>
<dbReference type="PRINTS" id="PR00463">
    <property type="entry name" value="EP450I"/>
</dbReference>
<keyword evidence="3 4" id="KW-0349">Heme</keyword>
<dbReference type="Proteomes" id="UP000467249">
    <property type="component" value="Chromosome"/>
</dbReference>
<dbReference type="SUPFAM" id="SSF48264">
    <property type="entry name" value="Cytochrome P450"/>
    <property type="match status" value="1"/>
</dbReference>
<dbReference type="PROSITE" id="PS00086">
    <property type="entry name" value="CYTOCHROME_P450"/>
    <property type="match status" value="1"/>
</dbReference>
<feature type="binding site" description="axial binding residue" evidence="3">
    <location>
        <position position="382"/>
    </location>
    <ligand>
        <name>heme</name>
        <dbReference type="ChEBI" id="CHEBI:30413"/>
    </ligand>
    <ligandPart>
        <name>Fe</name>
        <dbReference type="ChEBI" id="CHEBI:18248"/>
    </ligandPart>
</feature>
<dbReference type="PRINTS" id="PR00385">
    <property type="entry name" value="P450"/>
</dbReference>
<dbReference type="Pfam" id="PF00067">
    <property type="entry name" value="p450"/>
    <property type="match status" value="1"/>
</dbReference>
<dbReference type="Gene3D" id="1.10.630.10">
    <property type="entry name" value="Cytochrome P450"/>
    <property type="match status" value="1"/>
</dbReference>
<evidence type="ECO:0000256" key="2">
    <source>
        <dbReference type="ARBA" id="ARBA00010617"/>
    </source>
</evidence>
<comment type="cofactor">
    <cofactor evidence="1 3">
        <name>heme</name>
        <dbReference type="ChEBI" id="CHEBI:30413"/>
    </cofactor>
</comment>
<dbReference type="GO" id="GO:0016705">
    <property type="term" value="F:oxidoreductase activity, acting on paired donors, with incorporation or reduction of molecular oxygen"/>
    <property type="evidence" value="ECO:0007669"/>
    <property type="project" value="InterPro"/>
</dbReference>
<dbReference type="GO" id="GO:0020037">
    <property type="term" value="F:heme binding"/>
    <property type="evidence" value="ECO:0007669"/>
    <property type="project" value="InterPro"/>
</dbReference>
<dbReference type="AlphaFoldDB" id="A0A6N4WA95"/>
<dbReference type="InterPro" id="IPR050121">
    <property type="entry name" value="Cytochrome_P450_monoxygenase"/>
</dbReference>
<dbReference type="GO" id="GO:0005506">
    <property type="term" value="F:iron ion binding"/>
    <property type="evidence" value="ECO:0007669"/>
    <property type="project" value="InterPro"/>
</dbReference>
<dbReference type="EMBL" id="AP022620">
    <property type="protein sequence ID" value="BBZ77293.1"/>
    <property type="molecule type" value="Genomic_DNA"/>
</dbReference>
<keyword evidence="6" id="KW-1185">Reference proteome</keyword>
<dbReference type="KEGG" id="many:MANY_26300"/>
<dbReference type="PANTHER" id="PTHR24305:SF166">
    <property type="entry name" value="CYTOCHROME P450 12A4, MITOCHONDRIAL-RELATED"/>
    <property type="match status" value="1"/>
</dbReference>
<dbReference type="InterPro" id="IPR036396">
    <property type="entry name" value="Cyt_P450_sf"/>
</dbReference>
<keyword evidence="4" id="KW-0503">Monooxygenase</keyword>
<name>A0A6N4WA95_9MYCO</name>
<gene>
    <name evidence="5" type="ORF">MANY_26300</name>
</gene>
<dbReference type="InterPro" id="IPR017972">
    <property type="entry name" value="Cyt_P450_CS"/>
</dbReference>
<sequence>MGRLAAMFARSRDPFQLLSDCVERYGDFYSLPLGPGGTMVVNDPEHVGSWLLDYSRYHKGVMSRALVPAIGESIPVADGEPWKRNRRLLNPAFARRNLNGIAAILSSAVDDTLERWDAIAAAGDEVDLYRELSILTMAALQRSMFSSSVPSDGIPELVDDFRVQTNYMGGLMLTFWAPSFVPVPHERGGKVAVAAIRRRIEAAIAHRRANPNDSSDVLNTLLAVGEGDGEGALEHENLVDQLIGLWFGGFDTTASALAWTVAMLAQNPDAMEAMRAEADGYTGNFDSFADLNLLPYSKAAFDEAQRMQGALLLTRQALEDDEIAGYHVPAGSQVGVSAYTINRHPALWDNPERYDPMRWLDERKAAQHRFQFVQFGGGPRHCIGVGMAYLEAQFVLTKIAQRFYIQPRPGWTPRHDFHLSVGLKGGLPGRIIRRKHGVAA</sequence>
<proteinExistence type="inferred from homology"/>
<reference evidence="5 6" key="1">
    <citation type="journal article" date="2019" name="Emerg. Microbes Infect.">
        <title>Comprehensive subspecies identification of 175 nontuberculous mycobacteria species based on 7547 genomic profiles.</title>
        <authorList>
            <person name="Matsumoto Y."/>
            <person name="Kinjo T."/>
            <person name="Motooka D."/>
            <person name="Nabeya D."/>
            <person name="Jung N."/>
            <person name="Uechi K."/>
            <person name="Horii T."/>
            <person name="Iida T."/>
            <person name="Fujita J."/>
            <person name="Nakamura S."/>
        </authorList>
    </citation>
    <scope>NUCLEOTIDE SEQUENCE [LARGE SCALE GENOMIC DNA]</scope>
    <source>
        <strain evidence="5 6">JCM 30275</strain>
    </source>
</reference>
<keyword evidence="3 4" id="KW-0408">Iron</keyword>
<evidence type="ECO:0000313" key="5">
    <source>
        <dbReference type="EMBL" id="BBZ77293.1"/>
    </source>
</evidence>
<dbReference type="InterPro" id="IPR001128">
    <property type="entry name" value="Cyt_P450"/>
</dbReference>
<comment type="similarity">
    <text evidence="2 4">Belongs to the cytochrome P450 family.</text>
</comment>
<evidence type="ECO:0000256" key="4">
    <source>
        <dbReference type="RuleBase" id="RU000461"/>
    </source>
</evidence>
<evidence type="ECO:0000256" key="3">
    <source>
        <dbReference type="PIRSR" id="PIRSR602401-1"/>
    </source>
</evidence>
<keyword evidence="4" id="KW-0560">Oxidoreductase</keyword>
<accession>A0A6N4WA95</accession>
<evidence type="ECO:0000256" key="1">
    <source>
        <dbReference type="ARBA" id="ARBA00001971"/>
    </source>
</evidence>
<dbReference type="GO" id="GO:0004497">
    <property type="term" value="F:monooxygenase activity"/>
    <property type="evidence" value="ECO:0007669"/>
    <property type="project" value="UniProtKB-KW"/>
</dbReference>
<organism evidence="5 6">
    <name type="scientific">Mycolicibacterium anyangense</name>
    <dbReference type="NCBI Taxonomy" id="1431246"/>
    <lineage>
        <taxon>Bacteria</taxon>
        <taxon>Bacillati</taxon>
        <taxon>Actinomycetota</taxon>
        <taxon>Actinomycetes</taxon>
        <taxon>Mycobacteriales</taxon>
        <taxon>Mycobacteriaceae</taxon>
        <taxon>Mycolicibacterium</taxon>
    </lineage>
</organism>